<gene>
    <name evidence="3" type="ORF">N7G274_010622</name>
</gene>
<protein>
    <submittedName>
        <fullName evidence="3">Uncharacterized protein</fullName>
    </submittedName>
</protein>
<feature type="chain" id="PRO_5045909993" evidence="2">
    <location>
        <begin position="22"/>
        <end position="405"/>
    </location>
</feature>
<comment type="caution">
    <text evidence="3">The sequence shown here is derived from an EMBL/GenBank/DDBJ whole genome shotgun (WGS) entry which is preliminary data.</text>
</comment>
<keyword evidence="4" id="KW-1185">Reference proteome</keyword>
<feature type="compositionally biased region" description="Polar residues" evidence="1">
    <location>
        <begin position="243"/>
        <end position="263"/>
    </location>
</feature>
<evidence type="ECO:0000256" key="2">
    <source>
        <dbReference type="SAM" id="SignalP"/>
    </source>
</evidence>
<keyword evidence="2" id="KW-0732">Signal</keyword>
<feature type="signal peptide" evidence="2">
    <location>
        <begin position="1"/>
        <end position="21"/>
    </location>
</feature>
<feature type="region of interest" description="Disordered" evidence="1">
    <location>
        <begin position="243"/>
        <end position="264"/>
    </location>
</feature>
<proteinExistence type="predicted"/>
<dbReference type="EMBL" id="JBEFKJ010000057">
    <property type="protein sequence ID" value="KAL2036672.1"/>
    <property type="molecule type" value="Genomic_DNA"/>
</dbReference>
<evidence type="ECO:0000313" key="4">
    <source>
        <dbReference type="Proteomes" id="UP001590950"/>
    </source>
</evidence>
<name>A0ABR3ZT95_9LECA</name>
<reference evidence="3 4" key="1">
    <citation type="submission" date="2024-09" db="EMBL/GenBank/DDBJ databases">
        <title>Rethinking Asexuality: The Enigmatic Case of Functional Sexual Genes in Lepraria (Stereocaulaceae).</title>
        <authorList>
            <person name="Doellman M."/>
            <person name="Sun Y."/>
            <person name="Barcenas-Pena A."/>
            <person name="Lumbsch H.T."/>
            <person name="Grewe F."/>
        </authorList>
    </citation>
    <scope>NUCLEOTIDE SEQUENCE [LARGE SCALE GENOMIC DNA]</scope>
    <source>
        <strain evidence="3 4">Mercado 3170</strain>
    </source>
</reference>
<sequence>MKFTVAATTAFALAAATAILAETVLEPKYCNYRDTSCCPEGTKCLIVSDTGVPLNSAPNNTSVDLPKSSAITAADSNVVPSGIKVCHGREAEKCCPSPPQLCAILAADDVTIEAVGIVWSKSVQGATVAEAAPKTESNTPSSNVIFKRGFCLGGCPIWCYYSPRCYSYMRGSKGGPPIWDKRARAAFDTTRANSADPIAARNNGVPPKCTWMCDNSGTSCFCPSYCVGRCDAFHEKGISVSSLNDATTSQPSELPTTTAQSTPPRDVAKILPTMDAVATHHPAKGFKCPAICRPGKDCICPSRCRNCYTPRRRPAKSPKITGPYSFGKEQKPCILTFYDEANQQVGPTATNYKKTVTKTTTVDCKGCAATTKLVVSSAPTPTTTVSKRRTTSTVTVCADNTKGLN</sequence>
<accession>A0ABR3ZT95</accession>
<evidence type="ECO:0000313" key="3">
    <source>
        <dbReference type="EMBL" id="KAL2036672.1"/>
    </source>
</evidence>
<organism evidence="3 4">
    <name type="scientific">Stereocaulon virgatum</name>
    <dbReference type="NCBI Taxonomy" id="373712"/>
    <lineage>
        <taxon>Eukaryota</taxon>
        <taxon>Fungi</taxon>
        <taxon>Dikarya</taxon>
        <taxon>Ascomycota</taxon>
        <taxon>Pezizomycotina</taxon>
        <taxon>Lecanoromycetes</taxon>
        <taxon>OSLEUM clade</taxon>
        <taxon>Lecanoromycetidae</taxon>
        <taxon>Lecanorales</taxon>
        <taxon>Lecanorineae</taxon>
        <taxon>Stereocaulaceae</taxon>
        <taxon>Stereocaulon</taxon>
    </lineage>
</organism>
<dbReference type="Proteomes" id="UP001590950">
    <property type="component" value="Unassembled WGS sequence"/>
</dbReference>
<evidence type="ECO:0000256" key="1">
    <source>
        <dbReference type="SAM" id="MobiDB-lite"/>
    </source>
</evidence>